<sequence length="98" mass="11522">MITLLVLLILIPVFLVVFFALGIGLIAMVFGLIKFLFPLIVIYLLYRWLVKPQRPSRPTNFAGTPYASSRHQRPRREVHEDDRPQNDKTHQDDNWDDF</sequence>
<keyword evidence="2" id="KW-0812">Transmembrane</keyword>
<feature type="region of interest" description="Disordered" evidence="1">
    <location>
        <begin position="55"/>
        <end position="98"/>
    </location>
</feature>
<gene>
    <name evidence="3" type="ORF">FD09_GL002286</name>
</gene>
<organism evidence="3 4">
    <name type="scientific">Schleiferilactobacillus perolens DSM 12744</name>
    <dbReference type="NCBI Taxonomy" id="1423792"/>
    <lineage>
        <taxon>Bacteria</taxon>
        <taxon>Bacillati</taxon>
        <taxon>Bacillota</taxon>
        <taxon>Bacilli</taxon>
        <taxon>Lactobacillales</taxon>
        <taxon>Lactobacillaceae</taxon>
        <taxon>Schleiferilactobacillus</taxon>
    </lineage>
</organism>
<dbReference type="OrthoDB" id="2328155at2"/>
<dbReference type="EMBL" id="AZEC01000004">
    <property type="protein sequence ID" value="KRL13453.1"/>
    <property type="molecule type" value="Genomic_DNA"/>
</dbReference>
<keyword evidence="2" id="KW-1133">Transmembrane helix</keyword>
<dbReference type="STRING" id="1423792.FD09_GL002286"/>
<keyword evidence="2" id="KW-0472">Membrane</keyword>
<evidence type="ECO:0000256" key="1">
    <source>
        <dbReference type="SAM" id="MobiDB-lite"/>
    </source>
</evidence>
<feature type="transmembrane region" description="Helical" evidence="2">
    <location>
        <begin position="25"/>
        <end position="46"/>
    </location>
</feature>
<accession>A0A0R1MZB3</accession>
<feature type="compositionally biased region" description="Polar residues" evidence="1">
    <location>
        <begin position="56"/>
        <end position="69"/>
    </location>
</feature>
<keyword evidence="4" id="KW-1185">Reference proteome</keyword>
<protein>
    <submittedName>
        <fullName evidence="3">Uncharacterized protein</fullName>
    </submittedName>
</protein>
<proteinExistence type="predicted"/>
<dbReference type="AlphaFoldDB" id="A0A0R1MZB3"/>
<evidence type="ECO:0000313" key="4">
    <source>
        <dbReference type="Proteomes" id="UP000051330"/>
    </source>
</evidence>
<dbReference type="PATRIC" id="fig|1423792.3.peg.2325"/>
<evidence type="ECO:0000313" key="3">
    <source>
        <dbReference type="EMBL" id="KRL13453.1"/>
    </source>
</evidence>
<comment type="caution">
    <text evidence="3">The sequence shown here is derived from an EMBL/GenBank/DDBJ whole genome shotgun (WGS) entry which is preliminary data.</text>
</comment>
<evidence type="ECO:0000256" key="2">
    <source>
        <dbReference type="SAM" id="Phobius"/>
    </source>
</evidence>
<dbReference type="RefSeq" id="WP_057819456.1">
    <property type="nucleotide sequence ID" value="NZ_AZEC01000004.1"/>
</dbReference>
<name>A0A0R1MZB3_9LACO</name>
<reference evidence="3 4" key="1">
    <citation type="journal article" date="2015" name="Genome Announc.">
        <title>Expanding the biotechnology potential of lactobacilli through comparative genomics of 213 strains and associated genera.</title>
        <authorList>
            <person name="Sun Z."/>
            <person name="Harris H.M."/>
            <person name="McCann A."/>
            <person name="Guo C."/>
            <person name="Argimon S."/>
            <person name="Zhang W."/>
            <person name="Yang X."/>
            <person name="Jeffery I.B."/>
            <person name="Cooney J.C."/>
            <person name="Kagawa T.F."/>
            <person name="Liu W."/>
            <person name="Song Y."/>
            <person name="Salvetti E."/>
            <person name="Wrobel A."/>
            <person name="Rasinkangas P."/>
            <person name="Parkhill J."/>
            <person name="Rea M.C."/>
            <person name="O'Sullivan O."/>
            <person name="Ritari J."/>
            <person name="Douillard F.P."/>
            <person name="Paul Ross R."/>
            <person name="Yang R."/>
            <person name="Briner A.E."/>
            <person name="Felis G.E."/>
            <person name="de Vos W.M."/>
            <person name="Barrangou R."/>
            <person name="Klaenhammer T.R."/>
            <person name="Caufield P.W."/>
            <person name="Cui Y."/>
            <person name="Zhang H."/>
            <person name="O'Toole P.W."/>
        </authorList>
    </citation>
    <scope>NUCLEOTIDE SEQUENCE [LARGE SCALE GENOMIC DNA]</scope>
    <source>
        <strain evidence="3 4">DSM 12744</strain>
    </source>
</reference>
<feature type="compositionally biased region" description="Basic and acidic residues" evidence="1">
    <location>
        <begin position="75"/>
        <end position="98"/>
    </location>
</feature>
<dbReference type="Proteomes" id="UP000051330">
    <property type="component" value="Unassembled WGS sequence"/>
</dbReference>